<dbReference type="AlphaFoldDB" id="A0A5S4FJ26"/>
<proteinExistence type="predicted"/>
<dbReference type="RefSeq" id="WP_138667271.1">
    <property type="nucleotide sequence ID" value="NZ_VCKY01000053.1"/>
</dbReference>
<evidence type="ECO:0000313" key="6">
    <source>
        <dbReference type="Proteomes" id="UP000309128"/>
    </source>
</evidence>
<dbReference type="InterPro" id="IPR032677">
    <property type="entry name" value="GTP_cyclohydro_II"/>
</dbReference>
<dbReference type="NCBIfam" id="NF001591">
    <property type="entry name" value="PRK00393.1"/>
    <property type="match status" value="1"/>
</dbReference>
<evidence type="ECO:0000256" key="3">
    <source>
        <dbReference type="ARBA" id="ARBA00022723"/>
    </source>
</evidence>
<evidence type="ECO:0000259" key="4">
    <source>
        <dbReference type="Pfam" id="PF00925"/>
    </source>
</evidence>
<dbReference type="EC" id="3.5.4.25" evidence="5"/>
<dbReference type="Proteomes" id="UP000309128">
    <property type="component" value="Unassembled WGS sequence"/>
</dbReference>
<comment type="pathway">
    <text evidence="1">Cofactor biosynthesis; riboflavin biosynthesis.</text>
</comment>
<dbReference type="UniPathway" id="UPA00275"/>
<dbReference type="GO" id="GO:0046872">
    <property type="term" value="F:metal ion binding"/>
    <property type="evidence" value="ECO:0007669"/>
    <property type="project" value="UniProtKB-KW"/>
</dbReference>
<dbReference type="PANTHER" id="PTHR21327">
    <property type="entry name" value="GTP CYCLOHYDROLASE II-RELATED"/>
    <property type="match status" value="1"/>
</dbReference>
<dbReference type="GO" id="GO:0003935">
    <property type="term" value="F:GTP cyclohydrolase II activity"/>
    <property type="evidence" value="ECO:0007669"/>
    <property type="project" value="UniProtKB-EC"/>
</dbReference>
<dbReference type="SUPFAM" id="SSF142695">
    <property type="entry name" value="RibA-like"/>
    <property type="match status" value="1"/>
</dbReference>
<dbReference type="InterPro" id="IPR036144">
    <property type="entry name" value="RibA-like_sf"/>
</dbReference>
<organism evidence="5 6">
    <name type="scientific">Nonomuraea turkmeniaca</name>
    <dbReference type="NCBI Taxonomy" id="103838"/>
    <lineage>
        <taxon>Bacteria</taxon>
        <taxon>Bacillati</taxon>
        <taxon>Actinomycetota</taxon>
        <taxon>Actinomycetes</taxon>
        <taxon>Streptosporangiales</taxon>
        <taxon>Streptosporangiaceae</taxon>
        <taxon>Nonomuraea</taxon>
    </lineage>
</organism>
<protein>
    <submittedName>
        <fullName evidence="5">GTP cyclohydrolase II RibA</fullName>
        <ecNumber evidence="5">3.5.4.25</ecNumber>
    </submittedName>
</protein>
<dbReference type="EMBL" id="VCKY01000053">
    <property type="protein sequence ID" value="TMR20738.1"/>
    <property type="molecule type" value="Genomic_DNA"/>
</dbReference>
<keyword evidence="2" id="KW-0686">Riboflavin biosynthesis</keyword>
<dbReference type="GO" id="GO:0009231">
    <property type="term" value="P:riboflavin biosynthetic process"/>
    <property type="evidence" value="ECO:0007669"/>
    <property type="project" value="UniProtKB-UniPathway"/>
</dbReference>
<keyword evidence="6" id="KW-1185">Reference proteome</keyword>
<keyword evidence="5" id="KW-0378">Hydrolase</keyword>
<evidence type="ECO:0000313" key="5">
    <source>
        <dbReference type="EMBL" id="TMR20738.1"/>
    </source>
</evidence>
<reference evidence="5 6" key="1">
    <citation type="submission" date="2019-05" db="EMBL/GenBank/DDBJ databases">
        <title>Draft genome sequence of Nonomuraea turkmeniaca DSM 43926.</title>
        <authorList>
            <person name="Saricaoglu S."/>
            <person name="Isik K."/>
        </authorList>
    </citation>
    <scope>NUCLEOTIDE SEQUENCE [LARGE SCALE GENOMIC DNA]</scope>
    <source>
        <strain evidence="5 6">DSM 43926</strain>
    </source>
</reference>
<sequence length="202" mass="22143">MNARILEVSQPVQVTNALGEFALTAYLIAEGQRVDTHLALTHGNLTAPVPMRINSACLTSEVLQDNRCDCAWQMWESLKRFVSRGQGILTYHPAHEGRGAGLFQKIQSYALMDRDGLTTAAAFTALGEPPDSRDYSAATAILVALGIDEVELLSNNPNKIESLVMAGIRVTASERVIGRHNPAWRRYLNSKAEAFGHLIERA</sequence>
<accession>A0A5S4FJ26</accession>
<comment type="caution">
    <text evidence="5">The sequence shown here is derived from an EMBL/GenBank/DDBJ whole genome shotgun (WGS) entry which is preliminary data.</text>
</comment>
<dbReference type="Gene3D" id="3.40.50.10990">
    <property type="entry name" value="GTP cyclohydrolase II"/>
    <property type="match status" value="1"/>
</dbReference>
<name>A0A5S4FJ26_9ACTN</name>
<dbReference type="Pfam" id="PF00925">
    <property type="entry name" value="GTP_cyclohydro2"/>
    <property type="match status" value="1"/>
</dbReference>
<dbReference type="OrthoDB" id="9793111at2"/>
<dbReference type="PANTHER" id="PTHR21327:SF18">
    <property type="entry name" value="3,4-DIHYDROXY-2-BUTANONE 4-PHOSPHATE SYNTHASE"/>
    <property type="match status" value="1"/>
</dbReference>
<evidence type="ECO:0000256" key="2">
    <source>
        <dbReference type="ARBA" id="ARBA00022619"/>
    </source>
</evidence>
<gene>
    <name evidence="5" type="primary">ribA</name>
    <name evidence="5" type="ORF">ETD86_17795</name>
</gene>
<evidence type="ECO:0000256" key="1">
    <source>
        <dbReference type="ARBA" id="ARBA00005104"/>
    </source>
</evidence>
<feature type="domain" description="GTP cyclohydrolase II" evidence="4">
    <location>
        <begin position="13"/>
        <end position="172"/>
    </location>
</feature>
<dbReference type="GO" id="GO:0008686">
    <property type="term" value="F:3,4-dihydroxy-2-butanone-4-phosphate synthase activity"/>
    <property type="evidence" value="ECO:0007669"/>
    <property type="project" value="TreeGrafter"/>
</dbReference>
<dbReference type="GO" id="GO:0005829">
    <property type="term" value="C:cytosol"/>
    <property type="evidence" value="ECO:0007669"/>
    <property type="project" value="TreeGrafter"/>
</dbReference>
<keyword evidence="3" id="KW-0479">Metal-binding</keyword>